<dbReference type="Proteomes" id="UP000428328">
    <property type="component" value="Chromosome"/>
</dbReference>
<dbReference type="CDD" id="cd03789">
    <property type="entry name" value="GT9_LPS_heptosyltransferase"/>
    <property type="match status" value="1"/>
</dbReference>
<keyword evidence="4" id="KW-1185">Reference proteome</keyword>
<dbReference type="EMBL" id="CP046400">
    <property type="protein sequence ID" value="QGY40878.1"/>
    <property type="molecule type" value="Genomic_DNA"/>
</dbReference>
<keyword evidence="1" id="KW-0328">Glycosyltransferase</keyword>
<proteinExistence type="predicted"/>
<dbReference type="RefSeq" id="WP_158948599.1">
    <property type="nucleotide sequence ID" value="NZ_CP046400.1"/>
</dbReference>
<gene>
    <name evidence="3" type="ORF">GM415_12310</name>
</gene>
<protein>
    <submittedName>
        <fullName evidence="3">Glycosyltransferase family 9 protein</fullName>
    </submittedName>
</protein>
<keyword evidence="2 3" id="KW-0808">Transferase</keyword>
<reference evidence="3 4" key="1">
    <citation type="submission" date="2019-11" db="EMBL/GenBank/DDBJ databases">
        <authorList>
            <person name="Zheng R.K."/>
            <person name="Sun C.M."/>
        </authorList>
    </citation>
    <scope>NUCLEOTIDE SEQUENCE [LARGE SCALE GENOMIC DNA]</scope>
    <source>
        <strain evidence="3 4">SRB007</strain>
    </source>
</reference>
<dbReference type="SUPFAM" id="SSF53756">
    <property type="entry name" value="UDP-Glycosyltransferase/glycogen phosphorylase"/>
    <property type="match status" value="1"/>
</dbReference>
<dbReference type="GO" id="GO:0009244">
    <property type="term" value="P:lipopolysaccharide core region biosynthetic process"/>
    <property type="evidence" value="ECO:0007669"/>
    <property type="project" value="TreeGrafter"/>
</dbReference>
<evidence type="ECO:0000256" key="1">
    <source>
        <dbReference type="ARBA" id="ARBA00022676"/>
    </source>
</evidence>
<dbReference type="AlphaFoldDB" id="A0A6I6JIU8"/>
<dbReference type="KEGG" id="psel:GM415_12310"/>
<dbReference type="InterPro" id="IPR051199">
    <property type="entry name" value="LPS_LOS_Heptosyltrfase"/>
</dbReference>
<dbReference type="PANTHER" id="PTHR30160">
    <property type="entry name" value="TETRAACYLDISACCHARIDE 4'-KINASE-RELATED"/>
    <property type="match status" value="1"/>
</dbReference>
<dbReference type="GO" id="GO:0005829">
    <property type="term" value="C:cytosol"/>
    <property type="evidence" value="ECO:0007669"/>
    <property type="project" value="TreeGrafter"/>
</dbReference>
<dbReference type="GO" id="GO:0008713">
    <property type="term" value="F:ADP-heptose-lipopolysaccharide heptosyltransferase activity"/>
    <property type="evidence" value="ECO:0007669"/>
    <property type="project" value="TreeGrafter"/>
</dbReference>
<dbReference type="Gene3D" id="3.40.50.2000">
    <property type="entry name" value="Glycogen Phosphorylase B"/>
    <property type="match status" value="2"/>
</dbReference>
<evidence type="ECO:0000313" key="3">
    <source>
        <dbReference type="EMBL" id="QGY40878.1"/>
    </source>
</evidence>
<name>A0A6I6JIU8_9BACT</name>
<dbReference type="InterPro" id="IPR002201">
    <property type="entry name" value="Glyco_trans_9"/>
</dbReference>
<sequence length="345" mass="38731">MIELATYTPKRILACQLRQIGDVVLFTPCLRLLRKRYPDAAIHVLTEKKCVPILENNPNVDHIWPIDRKALKNPLKALAYYAKVGRAGYDLIVDFQQLPRTKWVVRLSNAPVRLTFTPPWYNRFGYTHWTTMDRAYAAIAKASVLKPLGVEWDGLPPEMFMTEVEMAWADAYLAGIGFGDAPFLAVDPSHRRETRRWPASYFARLVNLIRERHPAMRALILWGPGERELAERVAGEIGEAAVVPDELQSLREMAAVQKRAALHIGNCSAPRHMAIAVGTPSLVMHGATGPGAWCFPSREHISLNKKLPCQPCNSNDCEHRNCLKQLLPEECLPSALELLDLSVGS</sequence>
<evidence type="ECO:0000256" key="2">
    <source>
        <dbReference type="ARBA" id="ARBA00022679"/>
    </source>
</evidence>
<dbReference type="Pfam" id="PF01075">
    <property type="entry name" value="Glyco_transf_9"/>
    <property type="match status" value="1"/>
</dbReference>
<accession>A0A6I6JIU8</accession>
<evidence type="ECO:0000313" key="4">
    <source>
        <dbReference type="Proteomes" id="UP000428328"/>
    </source>
</evidence>
<organism evidence="3 4">
    <name type="scientific">Pseudodesulfovibrio cashew</name>
    <dbReference type="NCBI Taxonomy" id="2678688"/>
    <lineage>
        <taxon>Bacteria</taxon>
        <taxon>Pseudomonadati</taxon>
        <taxon>Thermodesulfobacteriota</taxon>
        <taxon>Desulfovibrionia</taxon>
        <taxon>Desulfovibrionales</taxon>
        <taxon>Desulfovibrionaceae</taxon>
    </lineage>
</organism>
<dbReference type="PANTHER" id="PTHR30160:SF1">
    <property type="entry name" value="LIPOPOLYSACCHARIDE 1,2-N-ACETYLGLUCOSAMINETRANSFERASE-RELATED"/>
    <property type="match status" value="1"/>
</dbReference>